<dbReference type="InterPro" id="IPR050079">
    <property type="entry name" value="DEAD_box_RNA_helicase"/>
</dbReference>
<protein>
    <recommendedName>
        <fullName evidence="2">RNA helicase</fullName>
        <ecNumber evidence="2">3.6.4.13</ecNumber>
    </recommendedName>
</protein>
<keyword evidence="7" id="KW-0067">ATP-binding</keyword>
<organism evidence="16 17">
    <name type="scientific">Claviceps africana</name>
    <dbReference type="NCBI Taxonomy" id="83212"/>
    <lineage>
        <taxon>Eukaryota</taxon>
        <taxon>Fungi</taxon>
        <taxon>Dikarya</taxon>
        <taxon>Ascomycota</taxon>
        <taxon>Pezizomycotina</taxon>
        <taxon>Sordariomycetes</taxon>
        <taxon>Hypocreomycetidae</taxon>
        <taxon>Hypocreales</taxon>
        <taxon>Clavicipitaceae</taxon>
        <taxon>Claviceps</taxon>
    </lineage>
</organism>
<feature type="compositionally biased region" description="Basic residues" evidence="12">
    <location>
        <begin position="172"/>
        <end position="183"/>
    </location>
</feature>
<dbReference type="PROSITE" id="PS51192">
    <property type="entry name" value="HELICASE_ATP_BIND_1"/>
    <property type="match status" value="1"/>
</dbReference>
<dbReference type="GO" id="GO:0005829">
    <property type="term" value="C:cytosol"/>
    <property type="evidence" value="ECO:0007669"/>
    <property type="project" value="TreeGrafter"/>
</dbReference>
<proteinExistence type="predicted"/>
<dbReference type="InterPro" id="IPR001650">
    <property type="entry name" value="Helicase_C-like"/>
</dbReference>
<evidence type="ECO:0000256" key="2">
    <source>
        <dbReference type="ARBA" id="ARBA00012552"/>
    </source>
</evidence>
<dbReference type="GO" id="GO:0042254">
    <property type="term" value="P:ribosome biogenesis"/>
    <property type="evidence" value="ECO:0007669"/>
    <property type="project" value="UniProtKB-KW"/>
</dbReference>
<feature type="domain" description="DEAD-box RNA helicase Q" evidence="15">
    <location>
        <begin position="272"/>
        <end position="300"/>
    </location>
</feature>
<dbReference type="CDD" id="cd18787">
    <property type="entry name" value="SF2_C_DEAD"/>
    <property type="match status" value="1"/>
</dbReference>
<dbReference type="InterPro" id="IPR014001">
    <property type="entry name" value="Helicase_ATP-bd"/>
</dbReference>
<dbReference type="PANTHER" id="PTHR47959">
    <property type="entry name" value="ATP-DEPENDENT RNA HELICASE RHLE-RELATED"/>
    <property type="match status" value="1"/>
</dbReference>
<accession>A0A8K0J8F8</accession>
<evidence type="ECO:0000256" key="8">
    <source>
        <dbReference type="ARBA" id="ARBA00022884"/>
    </source>
</evidence>
<evidence type="ECO:0000256" key="11">
    <source>
        <dbReference type="PROSITE-ProRule" id="PRU00552"/>
    </source>
</evidence>
<evidence type="ECO:0000313" key="17">
    <source>
        <dbReference type="Proteomes" id="UP000811619"/>
    </source>
</evidence>
<feature type="region of interest" description="Disordered" evidence="12">
    <location>
        <begin position="346"/>
        <end position="381"/>
    </location>
</feature>
<feature type="short sequence motif" description="Q motif" evidence="11">
    <location>
        <begin position="272"/>
        <end position="300"/>
    </location>
</feature>
<feature type="region of interest" description="Disordered" evidence="12">
    <location>
        <begin position="1"/>
        <end position="51"/>
    </location>
</feature>
<feature type="compositionally biased region" description="Polar residues" evidence="12">
    <location>
        <begin position="240"/>
        <end position="250"/>
    </location>
</feature>
<dbReference type="PROSITE" id="PS00039">
    <property type="entry name" value="DEAD_ATP_HELICASE"/>
    <property type="match status" value="1"/>
</dbReference>
<keyword evidence="17" id="KW-1185">Reference proteome</keyword>
<dbReference type="SMART" id="SM00490">
    <property type="entry name" value="HELICc"/>
    <property type="match status" value="1"/>
</dbReference>
<evidence type="ECO:0000256" key="6">
    <source>
        <dbReference type="ARBA" id="ARBA00022806"/>
    </source>
</evidence>
<dbReference type="GO" id="GO:0005634">
    <property type="term" value="C:nucleus"/>
    <property type="evidence" value="ECO:0007669"/>
    <property type="project" value="UniProtKB-SubCell"/>
</dbReference>
<dbReference type="Gene3D" id="3.40.50.300">
    <property type="entry name" value="P-loop containing nucleotide triphosphate hydrolases"/>
    <property type="match status" value="2"/>
</dbReference>
<comment type="subcellular location">
    <subcellularLocation>
        <location evidence="1">Nucleus</location>
    </subcellularLocation>
</comment>
<evidence type="ECO:0000256" key="9">
    <source>
        <dbReference type="ARBA" id="ARBA00023242"/>
    </source>
</evidence>
<evidence type="ECO:0000256" key="3">
    <source>
        <dbReference type="ARBA" id="ARBA00022517"/>
    </source>
</evidence>
<reference evidence="16" key="1">
    <citation type="journal article" date="2020" name="bioRxiv">
        <title>Whole genome comparisons of ergot fungi reveals the divergence and evolution of species within the genus Claviceps are the result of varying mechanisms driving genome evolution and host range expansion.</title>
        <authorList>
            <person name="Wyka S.A."/>
            <person name="Mondo S.J."/>
            <person name="Liu M."/>
            <person name="Dettman J."/>
            <person name="Nalam V."/>
            <person name="Broders K.D."/>
        </authorList>
    </citation>
    <scope>NUCLEOTIDE SEQUENCE</scope>
    <source>
        <strain evidence="16">CCC 489</strain>
    </source>
</reference>
<feature type="region of interest" description="Disordered" evidence="12">
    <location>
        <begin position="486"/>
        <end position="525"/>
    </location>
</feature>
<feature type="compositionally biased region" description="Gly residues" evidence="12">
    <location>
        <begin position="554"/>
        <end position="568"/>
    </location>
</feature>
<evidence type="ECO:0000313" key="16">
    <source>
        <dbReference type="EMBL" id="KAG5927542.1"/>
    </source>
</evidence>
<dbReference type="EC" id="3.6.4.13" evidence="2"/>
<dbReference type="GO" id="GO:0005524">
    <property type="term" value="F:ATP binding"/>
    <property type="evidence" value="ECO:0007669"/>
    <property type="project" value="UniProtKB-KW"/>
</dbReference>
<dbReference type="OrthoDB" id="4310724at2759"/>
<evidence type="ECO:0000259" key="15">
    <source>
        <dbReference type="PROSITE" id="PS51195"/>
    </source>
</evidence>
<dbReference type="InterPro" id="IPR011545">
    <property type="entry name" value="DEAD/DEAH_box_helicase_dom"/>
</dbReference>
<feature type="region of interest" description="Disordered" evidence="12">
    <location>
        <begin position="546"/>
        <end position="568"/>
    </location>
</feature>
<dbReference type="Pfam" id="PF00271">
    <property type="entry name" value="Helicase_C"/>
    <property type="match status" value="1"/>
</dbReference>
<feature type="compositionally biased region" description="Basic residues" evidence="12">
    <location>
        <begin position="1"/>
        <end position="10"/>
    </location>
</feature>
<evidence type="ECO:0000256" key="4">
    <source>
        <dbReference type="ARBA" id="ARBA00022741"/>
    </source>
</evidence>
<dbReference type="AlphaFoldDB" id="A0A8K0J8F8"/>
<feature type="compositionally biased region" description="Acidic residues" evidence="12">
    <location>
        <begin position="110"/>
        <end position="123"/>
    </location>
</feature>
<keyword evidence="6" id="KW-0347">Helicase</keyword>
<evidence type="ECO:0000256" key="5">
    <source>
        <dbReference type="ARBA" id="ARBA00022801"/>
    </source>
</evidence>
<feature type="region of interest" description="Disordered" evidence="12">
    <location>
        <begin position="100"/>
        <end position="250"/>
    </location>
</feature>
<dbReference type="Proteomes" id="UP000811619">
    <property type="component" value="Unassembled WGS sequence"/>
</dbReference>
<evidence type="ECO:0000256" key="7">
    <source>
        <dbReference type="ARBA" id="ARBA00022840"/>
    </source>
</evidence>
<dbReference type="SMART" id="SM00487">
    <property type="entry name" value="DEXDc"/>
    <property type="match status" value="1"/>
</dbReference>
<keyword evidence="5" id="KW-0378">Hydrolase</keyword>
<feature type="compositionally biased region" description="Basic and acidic residues" evidence="12">
    <location>
        <begin position="124"/>
        <end position="138"/>
    </location>
</feature>
<dbReference type="GO" id="GO:0003723">
    <property type="term" value="F:RNA binding"/>
    <property type="evidence" value="ECO:0007669"/>
    <property type="project" value="UniProtKB-KW"/>
</dbReference>
<evidence type="ECO:0000256" key="1">
    <source>
        <dbReference type="ARBA" id="ARBA00004123"/>
    </source>
</evidence>
<evidence type="ECO:0000259" key="14">
    <source>
        <dbReference type="PROSITE" id="PS51194"/>
    </source>
</evidence>
<dbReference type="Pfam" id="PF00270">
    <property type="entry name" value="DEAD"/>
    <property type="match status" value="1"/>
</dbReference>
<evidence type="ECO:0000256" key="10">
    <source>
        <dbReference type="ARBA" id="ARBA00047984"/>
    </source>
</evidence>
<feature type="compositionally biased region" description="Acidic residues" evidence="12">
    <location>
        <begin position="199"/>
        <end position="214"/>
    </location>
</feature>
<feature type="domain" description="Helicase C-terminal" evidence="14">
    <location>
        <begin position="616"/>
        <end position="789"/>
    </location>
</feature>
<feature type="domain" description="Helicase ATP-binding" evidence="13">
    <location>
        <begin position="303"/>
        <end position="554"/>
    </location>
</feature>
<dbReference type="EMBL" id="SRPY01000173">
    <property type="protein sequence ID" value="KAG5927542.1"/>
    <property type="molecule type" value="Genomic_DNA"/>
</dbReference>
<evidence type="ECO:0000259" key="13">
    <source>
        <dbReference type="PROSITE" id="PS51192"/>
    </source>
</evidence>
<keyword evidence="4" id="KW-0547">Nucleotide-binding</keyword>
<dbReference type="PROSITE" id="PS51195">
    <property type="entry name" value="Q_MOTIF"/>
    <property type="match status" value="1"/>
</dbReference>
<dbReference type="SUPFAM" id="SSF52540">
    <property type="entry name" value="P-loop containing nucleoside triphosphate hydrolases"/>
    <property type="match status" value="1"/>
</dbReference>
<keyword evidence="3" id="KW-0690">Ribosome biogenesis</keyword>
<gene>
    <name evidence="16" type="ORF">E4U42_002119</name>
</gene>
<keyword evidence="9" id="KW-0539">Nucleus</keyword>
<feature type="compositionally biased region" description="Acidic residues" evidence="12">
    <location>
        <begin position="494"/>
        <end position="511"/>
    </location>
</feature>
<dbReference type="GO" id="GO:0003724">
    <property type="term" value="F:RNA helicase activity"/>
    <property type="evidence" value="ECO:0007669"/>
    <property type="project" value="UniProtKB-EC"/>
</dbReference>
<keyword evidence="8" id="KW-0694">RNA-binding</keyword>
<dbReference type="InterPro" id="IPR014014">
    <property type="entry name" value="RNA_helicase_DEAD_Q_motif"/>
</dbReference>
<comment type="caution">
    <text evidence="16">The sequence shown here is derived from an EMBL/GenBank/DDBJ whole genome shotgun (WGS) entry which is preliminary data.</text>
</comment>
<dbReference type="PANTHER" id="PTHR47959:SF1">
    <property type="entry name" value="ATP-DEPENDENT RNA HELICASE DBPA"/>
    <property type="match status" value="1"/>
</dbReference>
<feature type="compositionally biased region" description="Acidic residues" evidence="12">
    <location>
        <begin position="349"/>
        <end position="358"/>
    </location>
</feature>
<comment type="catalytic activity">
    <reaction evidence="10">
        <text>ATP + H2O = ADP + phosphate + H(+)</text>
        <dbReference type="Rhea" id="RHEA:13065"/>
        <dbReference type="ChEBI" id="CHEBI:15377"/>
        <dbReference type="ChEBI" id="CHEBI:15378"/>
        <dbReference type="ChEBI" id="CHEBI:30616"/>
        <dbReference type="ChEBI" id="CHEBI:43474"/>
        <dbReference type="ChEBI" id="CHEBI:456216"/>
        <dbReference type="EC" id="3.6.4.13"/>
    </reaction>
</comment>
<dbReference type="InterPro" id="IPR000629">
    <property type="entry name" value="RNA-helicase_DEAD-box_CS"/>
</dbReference>
<dbReference type="InterPro" id="IPR027417">
    <property type="entry name" value="P-loop_NTPase"/>
</dbReference>
<name>A0A8K0J8F8_9HYPO</name>
<sequence>MVPPPNKRKVPPTAGPDPKRSKKSENAGTQRATGARGSKNAQSGNKSRAAAAARVVFDASSLGWEAVGEDFGALQVLSGVDVVKEGEKIGFVVKDEDATPAARVAAQDGAEGEAFEGFGDDDMERVGRDSGAGRDNEARVAVGGAVEKRKAGASKGAVVAGDENKNGDGAQKKKKKSKSKSKSQKNNGQGKDAKTVVVVDEEGERRDDDDDDDQMVGRAVQSGTASRKPKSQKPDRPTNIPKSSSSQANGNEFSALADMESDGAQDNDLDMAAWVALNLSPSLVSAVAKLGFAKPTAIQQKSIPEIVAGEDVIGKAQTGSGKTLAFGIPIVERWLELHEGQTDAHVDADADEDENVDEDPTRTASTAAKKKEKRGKGPKKAPLAVILSPTRELAKQIGDHIRAVCDGLPTSSPYVCVVTGGLSIQKQQRQLEKADIVIGTPGRLWEVLDGDASLQKQFTKIQFLVIDEADRLFKVGQFKEAENIIGALDREAPEEGYGDGPDSDSDSDSDADSTSGARAQGDGTRERQTLVFSATFDKDLQTKLAGRAKSSKSGGAGGGGGGGKGPQGGCEDEKMAYLMKCLKFRGEPKFIDVNPVGRMADNLREGLIECGAMEKDLYLYTVLLLNPGRRTLVFTNSISAVRRITPLLQNLNQNALPLHSQMIQKARLRSLEKFAASRNAVLVATDVAARGLDIKDVDQVVHYHVPRAADTYIHRSGRTARADRSGVSIILCSPDEVLPTRRLAGKVHAQRSASGPGGDAATRRQHMIESLPVDRKIASRLRPRLDLAKKITDAALAKEKAHSNDTWLRNAAEELGVEYDLDEFEATEASGWAGGSRGGGRRRKEKEAKALTKAEMGALKAQLRHELGQRVNLGVSERYITGGRVDVAQLLKQRDDSVGGIFLGGENLGLGL</sequence>
<dbReference type="GO" id="GO:0016787">
    <property type="term" value="F:hydrolase activity"/>
    <property type="evidence" value="ECO:0007669"/>
    <property type="project" value="UniProtKB-KW"/>
</dbReference>
<dbReference type="GO" id="GO:0010467">
    <property type="term" value="P:gene expression"/>
    <property type="evidence" value="ECO:0007669"/>
    <property type="project" value="UniProtKB-ARBA"/>
</dbReference>
<dbReference type="PROSITE" id="PS51194">
    <property type="entry name" value="HELICASE_CTER"/>
    <property type="match status" value="1"/>
</dbReference>
<evidence type="ECO:0000256" key="12">
    <source>
        <dbReference type="SAM" id="MobiDB-lite"/>
    </source>
</evidence>
<feature type="compositionally biased region" description="Basic residues" evidence="12">
    <location>
        <begin position="368"/>
        <end position="379"/>
    </location>
</feature>